<dbReference type="EMBL" id="GBEZ01023408">
    <property type="protein sequence ID" value="JAC63478.1"/>
    <property type="molecule type" value="Transcribed_RNA"/>
</dbReference>
<accession>A0A061QUS2</accession>
<feature type="region of interest" description="Disordered" evidence="2">
    <location>
        <begin position="1350"/>
        <end position="1391"/>
    </location>
</feature>
<feature type="domain" description="EF-hand" evidence="3">
    <location>
        <begin position="1040"/>
        <end position="1075"/>
    </location>
</feature>
<feature type="region of interest" description="Disordered" evidence="2">
    <location>
        <begin position="669"/>
        <end position="772"/>
    </location>
</feature>
<evidence type="ECO:0000256" key="2">
    <source>
        <dbReference type="SAM" id="MobiDB-lite"/>
    </source>
</evidence>
<evidence type="ECO:0000259" key="3">
    <source>
        <dbReference type="PROSITE" id="PS50222"/>
    </source>
</evidence>
<feature type="region of interest" description="Disordered" evidence="2">
    <location>
        <begin position="514"/>
        <end position="537"/>
    </location>
</feature>
<name>A0A061QUS2_9CHLO</name>
<keyword evidence="1" id="KW-0175">Coiled coil</keyword>
<dbReference type="PROSITE" id="PS50222">
    <property type="entry name" value="EF_HAND_2"/>
    <property type="match status" value="1"/>
</dbReference>
<organism evidence="4">
    <name type="scientific">Tetraselmis sp. GSL018</name>
    <dbReference type="NCBI Taxonomy" id="582737"/>
    <lineage>
        <taxon>Eukaryota</taxon>
        <taxon>Viridiplantae</taxon>
        <taxon>Chlorophyta</taxon>
        <taxon>core chlorophytes</taxon>
        <taxon>Chlorodendrophyceae</taxon>
        <taxon>Chlorodendrales</taxon>
        <taxon>Chlorodendraceae</taxon>
        <taxon>Tetraselmis</taxon>
    </lineage>
</organism>
<reference evidence="4" key="1">
    <citation type="submission" date="2014-05" db="EMBL/GenBank/DDBJ databases">
        <title>The transcriptome of the halophilic microalga Tetraselmis sp. GSL018 isolated from the Great Salt Lake, Utah.</title>
        <authorList>
            <person name="Jinkerson R.E."/>
            <person name="D'Adamo S."/>
            <person name="Posewitz M.C."/>
        </authorList>
    </citation>
    <scope>NUCLEOTIDE SEQUENCE</scope>
    <source>
        <strain evidence="4">GSL018</strain>
    </source>
</reference>
<feature type="coiled-coil region" evidence="1">
    <location>
        <begin position="197"/>
        <end position="301"/>
    </location>
</feature>
<feature type="region of interest" description="Disordered" evidence="2">
    <location>
        <begin position="405"/>
        <end position="448"/>
    </location>
</feature>
<sequence length="1391" mass="153025">MRMPPCQTAEEEGVICETAAVIVGKDARLSESGGPGAALEISLADRPTSRLQAQLLAAWLAAQIGCLSGRGRAGQTMLLHGAIPLTDFEELHAVVSGGSTDGLQAGKEMAGRLMSLWPPAGEPLLFLDVAEMAVEGISLPNDRRCHRSMLQVVGTAAAAVAHQVAMHCRERGQLLAEVWNLQLGLLDLELIQTRDRDRHLAEENRQLRESLAEASRKATRASELEREVERLQVFENDAQMMIRALRREVEDEQKEVQRIIQKDVEMSEAISSDLSNLRFELDKARNEAGEAERQRDVALTALYSVLDSCQAAKLQVMEMVGKEEERLREEEDLSKDAWEWSCSQTLPGLKAVSRKLNQTSNIELLVESELSMDAAPESKHMADVSQAVMNAKHAGKHLAESLRHGDAAVGGDGGEDGAAAGGDGGPVAGGSPRKGGPKLDTRKSVQRALSRRNKTIERVMQEHAGGGHEALLAADMTDVEDMQRQEMWEEIQKLRQREGTLVTALQSLEAKIASGGDVTTGSSRSGEPAPGTGAAESAAASATAKSLSSQAAPSVFMTSLLRAVVKSKEQEAKDRSNLAMRKQRMKAKALGQAKARKSGLAKVVEDSVGEQKQAVSHTEIALMRMQYRELWNLCKASSMDPAIPEQCGLPPPPEFGKYFEAHLSEAKRNTQDGTKAEGEADSRSPGAAPVQGSPSPAEKRAGIRPQHPRQEGRQPGGAKGLKRAGKTMRSLNKVAEFTKVIRHRSGSRAQRRLSEAESSLGPTPEPSSGPVRQPAVERLVVGQASASPSPTSPSKQEKTPRLVRLAGAIAQPRFKVKDQSLREALYKFQDTPPRSPEWAVKVVEAVYKLAALQEAKGKADHNESVPNLLISHFASQYGAKSLVQEYASATVATLRKFHPTHIQLDVFQQFLSEEWSYPVLSMFLEAVRLCETPESMTVPCVEYPIDTKQKAKNHICLRKAVAVAEHLLGRRPSECVAGFTLRIQRLSERADPQEVATYYSPGSTSYGLDDEEARRGPFRKMKLYAFLRSLCVEAERLRVAVKEAAPKLFREWDTDYDGLLRREDIEAMMTRIARQGHGQELDSKDQAEALWKSCVRIEEIEAAHAETTPSAEAIGLKAFQEAATRDPVVSQYLKMLYAPPPPPEMDEASQDLQEKMLYVLAERNWKEYSNFVFTIIDDLGDMLGAEESNLRGMIAKMENEPHGGSKLRLLVSIIKLLVETKVQHLLSLCNPNPQANSNLETELESMERALKVMYGWSSLIEDDYKKFYLMLDGATPLVLRRKAGRLWNKCAKVFSEYKKHIEAHAANLLKIEFAALWLKKHMRRSTSGRSLKAAQRHLDSATLGNAAKVLGAKPEPSEEEKALARLPSHMCPSDMTEDNSTPGDLQDSKQI</sequence>
<protein>
    <recommendedName>
        <fullName evidence="3">EF-hand domain-containing protein</fullName>
    </recommendedName>
</protein>
<evidence type="ECO:0000256" key="1">
    <source>
        <dbReference type="SAM" id="Coils"/>
    </source>
</evidence>
<feature type="compositionally biased region" description="Basic and acidic residues" evidence="2">
    <location>
        <begin position="669"/>
        <end position="682"/>
    </location>
</feature>
<feature type="compositionally biased region" description="Gly residues" evidence="2">
    <location>
        <begin position="419"/>
        <end position="428"/>
    </location>
</feature>
<feature type="compositionally biased region" description="Basic residues" evidence="2">
    <location>
        <begin position="740"/>
        <end position="751"/>
    </location>
</feature>
<gene>
    <name evidence="4" type="ORF">TSPGSL018_20551</name>
</gene>
<dbReference type="GO" id="GO:0005509">
    <property type="term" value="F:calcium ion binding"/>
    <property type="evidence" value="ECO:0007669"/>
    <property type="project" value="InterPro"/>
</dbReference>
<evidence type="ECO:0000313" key="4">
    <source>
        <dbReference type="EMBL" id="JAC63478.1"/>
    </source>
</evidence>
<dbReference type="InterPro" id="IPR002048">
    <property type="entry name" value="EF_hand_dom"/>
</dbReference>
<feature type="compositionally biased region" description="Low complexity" evidence="2">
    <location>
        <begin position="525"/>
        <end position="537"/>
    </location>
</feature>
<proteinExistence type="predicted"/>